<dbReference type="SUPFAM" id="SSF48208">
    <property type="entry name" value="Six-hairpin glycosidases"/>
    <property type="match status" value="1"/>
</dbReference>
<proteinExistence type="predicted"/>
<sequence length="482" mass="50216">MSSVSNILSVAALGPALFASVTAGAAHRRCAGSPSQTAGFAVATPETSAILIASSAVKSSNASYSAATGRPQHTAATGKASATLTGLAAAAGTSTAASALASSTATASPDDYSSWTVSAIDALQNWYDEDEGLWLSTGWWNAANCLTMLGDFYAADASDAESLDISAIFSNTYTQAQTSDSSSKVRRKTLPRVHAVPGAGPARGVSSGLSHLAERGFAGFLDDYYDDDGWWALAWIRAYDVTGTTEYLAMAESIFSTMETGVDDTCGGGIWWSTDDTYKNAIANELYLAVAASLANRASSAETYLSIAEGQWAWFQNSGMINSDNLINDGLTINSDGTCTNNGETTWSYNQGVILGGLLELYKANGNASLVTEATTIAEAAIDALSVDGILHESCEDSGCGGDVPQFKGIFMRNLQALQLQVESDSFRTFILDNADSIWNNDRNSSSYLGTNWSGPADSAGSPIASMQCSALDALVAAVAVY</sequence>
<keyword evidence="3" id="KW-1185">Reference proteome</keyword>
<organism evidence="2 3">
    <name type="scientific">Coniella lustricola</name>
    <dbReference type="NCBI Taxonomy" id="2025994"/>
    <lineage>
        <taxon>Eukaryota</taxon>
        <taxon>Fungi</taxon>
        <taxon>Dikarya</taxon>
        <taxon>Ascomycota</taxon>
        <taxon>Pezizomycotina</taxon>
        <taxon>Sordariomycetes</taxon>
        <taxon>Sordariomycetidae</taxon>
        <taxon>Diaporthales</taxon>
        <taxon>Schizoparmaceae</taxon>
        <taxon>Coniella</taxon>
    </lineage>
</organism>
<gene>
    <name evidence="2" type="ORF">BD289DRAFT_359964</name>
</gene>
<dbReference type="AlphaFoldDB" id="A0A2T3AKS7"/>
<evidence type="ECO:0000313" key="2">
    <source>
        <dbReference type="EMBL" id="PSS02275.1"/>
    </source>
</evidence>
<dbReference type="PANTHER" id="PTHR47791">
    <property type="entry name" value="MEIOTICALLY UP-REGULATED GENE 191 PROTEIN"/>
    <property type="match status" value="1"/>
</dbReference>
<name>A0A2T3AKS7_9PEZI</name>
<evidence type="ECO:0000256" key="1">
    <source>
        <dbReference type="SAM" id="SignalP"/>
    </source>
</evidence>
<dbReference type="InterPro" id="IPR005198">
    <property type="entry name" value="Glyco_hydro_76"/>
</dbReference>
<dbReference type="PANTHER" id="PTHR47791:SF1">
    <property type="entry name" value="ENDO MANNANASE, GH76 FAMILY (EUROFUNG)"/>
    <property type="match status" value="1"/>
</dbReference>
<dbReference type="EMBL" id="KZ678378">
    <property type="protein sequence ID" value="PSS02275.1"/>
    <property type="molecule type" value="Genomic_DNA"/>
</dbReference>
<dbReference type="Gene3D" id="1.50.10.20">
    <property type="match status" value="1"/>
</dbReference>
<dbReference type="STRING" id="2025994.A0A2T3AKS7"/>
<reference evidence="2 3" key="1">
    <citation type="journal article" date="2018" name="Mycol. Prog.">
        <title>Coniella lustricola, a new species from submerged detritus.</title>
        <authorList>
            <person name="Raudabaugh D.B."/>
            <person name="Iturriaga T."/>
            <person name="Carver A."/>
            <person name="Mondo S."/>
            <person name="Pangilinan J."/>
            <person name="Lipzen A."/>
            <person name="He G."/>
            <person name="Amirebrahimi M."/>
            <person name="Grigoriev I.V."/>
            <person name="Miller A.N."/>
        </authorList>
    </citation>
    <scope>NUCLEOTIDE SEQUENCE [LARGE SCALE GENOMIC DNA]</scope>
    <source>
        <strain evidence="2 3">B22-T-1</strain>
    </source>
</reference>
<feature type="signal peptide" evidence="1">
    <location>
        <begin position="1"/>
        <end position="26"/>
    </location>
</feature>
<protein>
    <submittedName>
        <fullName evidence="2">Glycosyl hydrolase family 76-domain-containing protein</fullName>
    </submittedName>
</protein>
<dbReference type="Pfam" id="PF03663">
    <property type="entry name" value="Glyco_hydro_76"/>
    <property type="match status" value="1"/>
</dbReference>
<dbReference type="InterPro" id="IPR008928">
    <property type="entry name" value="6-hairpin_glycosidase_sf"/>
</dbReference>
<evidence type="ECO:0000313" key="3">
    <source>
        <dbReference type="Proteomes" id="UP000241462"/>
    </source>
</evidence>
<dbReference type="GO" id="GO:0005975">
    <property type="term" value="P:carbohydrate metabolic process"/>
    <property type="evidence" value="ECO:0007669"/>
    <property type="project" value="InterPro"/>
</dbReference>
<feature type="chain" id="PRO_5015588234" evidence="1">
    <location>
        <begin position="27"/>
        <end position="482"/>
    </location>
</feature>
<dbReference type="OrthoDB" id="9984024at2759"/>
<dbReference type="InParanoid" id="A0A2T3AKS7"/>
<keyword evidence="1" id="KW-0732">Signal</keyword>
<dbReference type="Proteomes" id="UP000241462">
    <property type="component" value="Unassembled WGS sequence"/>
</dbReference>
<dbReference type="GO" id="GO:0016787">
    <property type="term" value="F:hydrolase activity"/>
    <property type="evidence" value="ECO:0007669"/>
    <property type="project" value="UniProtKB-KW"/>
</dbReference>
<keyword evidence="2" id="KW-0378">Hydrolase</keyword>
<accession>A0A2T3AKS7</accession>
<dbReference type="InterPro" id="IPR053169">
    <property type="entry name" value="MUG_Protein"/>
</dbReference>